<dbReference type="PANTHER" id="PTHR31286">
    <property type="entry name" value="GLYCINE-RICH CELL WALL STRUCTURAL PROTEIN 1.8-LIKE"/>
    <property type="match status" value="1"/>
</dbReference>
<evidence type="ECO:0000313" key="1">
    <source>
        <dbReference type="EMBL" id="MCH97539.1"/>
    </source>
</evidence>
<accession>A0A392NEB3</accession>
<organism evidence="1 2">
    <name type="scientific">Trifolium medium</name>
    <dbReference type="NCBI Taxonomy" id="97028"/>
    <lineage>
        <taxon>Eukaryota</taxon>
        <taxon>Viridiplantae</taxon>
        <taxon>Streptophyta</taxon>
        <taxon>Embryophyta</taxon>
        <taxon>Tracheophyta</taxon>
        <taxon>Spermatophyta</taxon>
        <taxon>Magnoliopsida</taxon>
        <taxon>eudicotyledons</taxon>
        <taxon>Gunneridae</taxon>
        <taxon>Pentapetalae</taxon>
        <taxon>rosids</taxon>
        <taxon>fabids</taxon>
        <taxon>Fabales</taxon>
        <taxon>Fabaceae</taxon>
        <taxon>Papilionoideae</taxon>
        <taxon>50 kb inversion clade</taxon>
        <taxon>NPAAA clade</taxon>
        <taxon>Hologalegina</taxon>
        <taxon>IRL clade</taxon>
        <taxon>Trifolieae</taxon>
        <taxon>Trifolium</taxon>
    </lineage>
</organism>
<protein>
    <submittedName>
        <fullName evidence="1">DUF4283 domain protein</fullName>
    </submittedName>
</protein>
<dbReference type="EMBL" id="LXQA010035213">
    <property type="protein sequence ID" value="MCH97539.1"/>
    <property type="molecule type" value="Genomic_DNA"/>
</dbReference>
<dbReference type="PANTHER" id="PTHR31286:SF60">
    <property type="entry name" value="PROTEIN, PUTATIVE-RELATED"/>
    <property type="match status" value="1"/>
</dbReference>
<reference evidence="1 2" key="1">
    <citation type="journal article" date="2018" name="Front. Plant Sci.">
        <title>Red Clover (Trifolium pratense) and Zigzag Clover (T. medium) - A Picture of Genomic Similarities and Differences.</title>
        <authorList>
            <person name="Dluhosova J."/>
            <person name="Istvanek J."/>
            <person name="Nedelnik J."/>
            <person name="Repkova J."/>
        </authorList>
    </citation>
    <scope>NUCLEOTIDE SEQUENCE [LARGE SCALE GENOMIC DNA]</scope>
    <source>
        <strain evidence="2">cv. 10/8</strain>
        <tissue evidence="1">Leaf</tissue>
    </source>
</reference>
<dbReference type="AlphaFoldDB" id="A0A392NEB3"/>
<gene>
    <name evidence="1" type="ORF">A2U01_0018534</name>
</gene>
<sequence>HERRPAPLFLQRAIRNQQRQYNTHHHRLYCVVAISSVGRELQAHSQLPVPSIKGDDLCIKITQHEYEKGLADCKKNLHGRLVMNKGDRGFYEFQFVSFEDMCLAWSMGTINLKPGVLRLSKWSNDFNSYTRRQTHTQIWIRLMELPQEYRRQHTLFEIASAIGTPLSLDEATKTRAFGHYARILVDMDLSRHGIMFKLVTG</sequence>
<feature type="non-terminal residue" evidence="1">
    <location>
        <position position="1"/>
    </location>
</feature>
<keyword evidence="2" id="KW-1185">Reference proteome</keyword>
<name>A0A392NEB3_9FABA</name>
<evidence type="ECO:0000313" key="2">
    <source>
        <dbReference type="Proteomes" id="UP000265520"/>
    </source>
</evidence>
<dbReference type="InterPro" id="IPR040256">
    <property type="entry name" value="At4g02000-like"/>
</dbReference>
<proteinExistence type="predicted"/>
<dbReference type="Proteomes" id="UP000265520">
    <property type="component" value="Unassembled WGS sequence"/>
</dbReference>
<comment type="caution">
    <text evidence="1">The sequence shown here is derived from an EMBL/GenBank/DDBJ whole genome shotgun (WGS) entry which is preliminary data.</text>
</comment>